<dbReference type="InterPro" id="IPR045851">
    <property type="entry name" value="AMP-bd_C_sf"/>
</dbReference>
<comment type="caution">
    <text evidence="5">The sequence shown here is derived from an EMBL/GenBank/DDBJ whole genome shotgun (WGS) entry which is preliminary data.</text>
</comment>
<dbReference type="EMBL" id="BMNE01000005">
    <property type="protein sequence ID" value="GGN88975.1"/>
    <property type="molecule type" value="Genomic_DNA"/>
</dbReference>
<dbReference type="InterPro" id="IPR006162">
    <property type="entry name" value="Ppantetheine_attach_site"/>
</dbReference>
<dbReference type="PROSITE" id="PS00012">
    <property type="entry name" value="PHOSPHOPANTETHEINE"/>
    <property type="match status" value="3"/>
</dbReference>
<dbReference type="Gene3D" id="1.10.1200.10">
    <property type="entry name" value="ACP-like"/>
    <property type="match status" value="2"/>
</dbReference>
<dbReference type="SUPFAM" id="SSF47336">
    <property type="entry name" value="ACP-like"/>
    <property type="match status" value="3"/>
</dbReference>
<dbReference type="PROSITE" id="PS00455">
    <property type="entry name" value="AMP_BINDING"/>
    <property type="match status" value="3"/>
</dbReference>
<feature type="domain" description="Carrier" evidence="4">
    <location>
        <begin position="3071"/>
        <end position="3146"/>
    </location>
</feature>
<dbReference type="SUPFAM" id="SSF52777">
    <property type="entry name" value="CoA-dependent acyltransferases"/>
    <property type="match status" value="6"/>
</dbReference>
<dbReference type="PANTHER" id="PTHR45527">
    <property type="entry name" value="NONRIBOSOMAL PEPTIDE SYNTHETASE"/>
    <property type="match status" value="1"/>
</dbReference>
<accession>A0ABQ2KR41</accession>
<dbReference type="InterPro" id="IPR010071">
    <property type="entry name" value="AA_adenyl_dom"/>
</dbReference>
<dbReference type="Gene3D" id="3.30.559.10">
    <property type="entry name" value="Chloramphenicol acetyltransferase-like domain"/>
    <property type="match status" value="3"/>
</dbReference>
<dbReference type="Proteomes" id="UP000658127">
    <property type="component" value="Unassembled WGS sequence"/>
</dbReference>
<keyword evidence="2" id="KW-0596">Phosphopantetheine</keyword>
<dbReference type="InterPro" id="IPR023213">
    <property type="entry name" value="CAT-like_dom_sf"/>
</dbReference>
<dbReference type="Gene3D" id="3.30.559.30">
    <property type="entry name" value="Nonribosomal peptide synthetase, condensation domain"/>
    <property type="match status" value="3"/>
</dbReference>
<dbReference type="SUPFAM" id="SSF56801">
    <property type="entry name" value="Acetyl-CoA synthetase-like"/>
    <property type="match status" value="3"/>
</dbReference>
<dbReference type="Pfam" id="PF00550">
    <property type="entry name" value="PP-binding"/>
    <property type="match status" value="3"/>
</dbReference>
<dbReference type="InterPro" id="IPR025110">
    <property type="entry name" value="AMP-bd_C"/>
</dbReference>
<dbReference type="InterPro" id="IPR029058">
    <property type="entry name" value="AB_hydrolase_fold"/>
</dbReference>
<evidence type="ECO:0000313" key="5">
    <source>
        <dbReference type="EMBL" id="GGN88975.1"/>
    </source>
</evidence>
<keyword evidence="3" id="KW-0597">Phosphoprotein</keyword>
<dbReference type="Pfam" id="PF00668">
    <property type="entry name" value="Condensation"/>
    <property type="match status" value="3"/>
</dbReference>
<sequence>MTSTEFAGSDLSALQREIWLRQYLHPEPTIAIAQYVDITGDFEIAVLRQALELASREFGSLRAAFLPPEEGQVFPRAVTRTTTTYRLREFDLRDDDDPIAAAEQLMRRAVGASLDVASDPPIEMAAIRVGAARWFWFMRAHHIVLDGYSGMTVLGRTAELYRSIACGTPVEVEPRDDLAVLLKAEKTYRGSRAWERDRRYWRERAEALRSASSSLPVGGSAAAETSRAVAEFDAAAVPTREEAADRGVVLFSTESALVSVIALYLASVSGEPAFRLSIPVTTRMTKDTKLGSGAVSNVVPVLVERDPAATLADMFRGVETDLFSALMHQRLRSTEIAAEIGVETTEFGSVFGPVVNAMLIEAGVDFGTASGRFEILTAGPTDGLSVLIVYGDRKDTIRLVFEADPAVIGAATLQTLADGCAAFAVRVLHGLVADPQQRFAGFTPLTSADLRRVLEDWNRTGRELPAMTLPGLVARSVAADPDAPAVSSGDRTLSYRQLAGAANRLARVLIERGVGPDTFVAVALPRSTDLVVALLAILEAGGAYVPVDPAYPVERIGFMLADAAPLLVLSDTATASTLELARSAVEWLLLDDPALATDLAQRPDTPVTDRVASTLPDHAAYMIYTSGSTGRPKGVVITHRGIVNNLEWARNTLGTAFFRRSLAATSISFDMSSFEIWGTLGAGGSTRMVTSILALGDGSLAGEQFSFVNAVPSVFARVLGDGIRVGGIENFVFAGEALPRSLSTEVLCRFPGTRIVDAYGPTEAFIDTAAITTEVDGAAQGIGRPVWNTRAYVLDRWLCPVAPGVIGELYIGGAQVARGYHGRPALTAGRFVADPFGGAGERLYRTGDLVRWTADGTLEYAGRADDQVKIRGFRVELGEVESALVDVSGARRAVAVTRPDHAGAQQLVGYLWAEAAVDAAQVRRDLGALLPAHMVPAVVVVLDQLPLTPNGKVDRKALPAPDFTRMVSARGPRDGREEVLCGLFAEVLGLDRVGIDDSFFDLGGHSLLGARLLSRVHDVLGADLSVRDLFEAPTAGELAARAAAAAGSARPPLVARERPEVLPLSFGQARLWFLNRFEAGSANYNLPVVLRLRGRIDPAVLDDALWDVVCRHEPLRTVFPEVDGAAVQRVLTPEQARARCSVTRLSGAPDEAAIGEFGRRGFDLSRELPVRAGVLVVGEGEIVLATVFHHIAADGWSLAPFARDLSRAVAARNAGRAPEWAPLPVQYADFALWQRDYLGDYATGTGKLAEQLDYWRKTLAGAPAELVVPSDRVRPAAPTYRGGAVAIELSAAVHRGVTAVARSCGASVFMVLHAAVSVLLSKLGAGTDVVVGTPVAGRSHAVLDDIVGFFLNTVVLRLDVSGDPSFAAIVERARAVDLGAFEHQDVPFEVLVEAVNPERVLNRHPLFQVLVVLQNTELPVIEIPGVDVAVEPVGTESTKVDLEFDFTERGDGSGITGTLRYSADLFDGRSAHTLVRRFTLLLESLVAEPDRRVSAHSLLSTVERTQILTDWQSPERPLSTATLPELFEAQVARTPTAPAVLFGGQETTFAELDAAANRLARHLLARGIGPESTVALLLPRGTELVVALLAVLRSGAAYVPVDPGYPAERIAFMIDDSAARLVLTDTATAANVAVGADRLVLDDPDTAGEIAALASLHVGAGLAPANPAYVIYTSGSTGTPKGVIISHAALVNFLVRMADSLQLAPRDRWLAVTTISFDIAALELYLPLITGAAVVLASDLAAKDATALAAVARAAEATVLQATPSMWSSLLAVDPEAVTGLRALVGGEALPTALARSLVATTASVRNMYGPTEATVWCSQAEVDLDWLDAPTIGVPFADTRAYVLDAELGLVPPGVPGELYVGGVQLARGYHRQPALTAARFVADPYGKPGERLYRTGDVVRWSSAGELEYVGRADDQVKIRGHRIEPGEVEAVIAQVAGVARVVVVARRDHSGAHQLVAYVVPEPGVTLRGPAVRESAAATLPVQLVPAVVVVLAELPLTPNGKVDRKALPAPDFTELVSARAPRDHREQVLCTVFAEVLELERVGIDDSFFDLGGHSLLGTRLLSRVRSVLGAELTVRDLFEAPTVAALSERVKSASGPSHPPLVAAERPAVLPLSFGQARLWFLNRFEGASASYNMPMVLRVHGVDREVLEAALGDVVERHEALRTVFPELDGTAVQRVLTPEEARTRREFVYRRTDSAQADVAVVELIGRGFDVTRELPMRVGIFEIGDELLVVIVVHHIAADGWSMAPLARDVTAAVTARLSGDAPRWPALPVQYADYALWQRDRLGAATDENSVLGTQLDYWRRALDGAPAELSLPTDRARPAQPSYRGGSVPIEISADTHRAVHALARSGAASAFMVLHAAVSVLLAKHGAGTDIVIGTPVAGRADQALEELVGFFVNTMALRADLSGDPGFTEVIDRVRTGDLAAYEHQDLPFELLVEALSPERALSRHPLFQVLVVVQNDAGPDVALPGAGITVEQVDAGATKFDLEFVFTERHDADGAAGITGALHFSRDLFDEATADQLARRFERLLDQMSARPELPLSRLSVLEPAELEQICHTWNDTEHAVASTTVVELFAAQAHRDPIAVAVRDQHGSIAYGEMSAAVNRLARLLIARGVGAESFVALVLPRSTDLMVALLAVQTAGAAYVPVDPTYPAERVRHMLSDAGPCVVVTTSATAALVHAADPAAEPIVLDEPDTRAALAAQPSAEVSAVRDLDTPAYMIYTSGSTGRPKGVVVTHRSLVNLALTQADSFDIGAGSRVVNVLSPGFDVFTGIAASALVRGATLCPVDIQDYQGDLGRVAVELEPTHVVATPGILELASEELYAASRTIIVGGEAPSRELIARRDRVRVFNAYGPTECTVMVTASGAGDRTTVIGAPVWNTRVYVLDDALRPVPAGVTGELYVGGVQLARGYHRAPGLTATRFVADPFGTPGLRLYRTGDHVRWTASGELDFLGRADDQVKVRGFRVELGEIEAAVGARPAVAQAAVVVRADRAGRDQLVAYVVAAPGMSVDKLRNELRASLPAHMVPLVVVTEALPLTPNGKVDRKALPAPDFAALVSARGPRTETETALCALFAEVLELERVGIDDSFFDLGGHSLSATRLVSRVRTVLGAELTIRDLFEAPTVESLAGRVRTTARPARPALRRMR</sequence>
<dbReference type="Pfam" id="PF13193">
    <property type="entry name" value="AMP-binding_C"/>
    <property type="match status" value="3"/>
</dbReference>
<dbReference type="Gene3D" id="3.40.50.980">
    <property type="match status" value="6"/>
</dbReference>
<dbReference type="NCBIfam" id="NF003417">
    <property type="entry name" value="PRK04813.1"/>
    <property type="match status" value="3"/>
</dbReference>
<gene>
    <name evidence="5" type="ORF">GCM10011610_46950</name>
</gene>
<proteinExistence type="predicted"/>
<dbReference type="PANTHER" id="PTHR45527:SF1">
    <property type="entry name" value="FATTY ACID SYNTHASE"/>
    <property type="match status" value="1"/>
</dbReference>
<dbReference type="InterPro" id="IPR020845">
    <property type="entry name" value="AMP-binding_CS"/>
</dbReference>
<dbReference type="NCBIfam" id="TIGR01733">
    <property type="entry name" value="AA-adenyl-dom"/>
    <property type="match status" value="3"/>
</dbReference>
<evidence type="ECO:0000256" key="2">
    <source>
        <dbReference type="ARBA" id="ARBA00022450"/>
    </source>
</evidence>
<dbReference type="InterPro" id="IPR020806">
    <property type="entry name" value="PKS_PP-bd"/>
</dbReference>
<feature type="domain" description="Carrier" evidence="4">
    <location>
        <begin position="2024"/>
        <end position="2099"/>
    </location>
</feature>
<dbReference type="SMART" id="SM00823">
    <property type="entry name" value="PKS_PP"/>
    <property type="match status" value="3"/>
</dbReference>
<dbReference type="InterPro" id="IPR009081">
    <property type="entry name" value="PP-bd_ACP"/>
</dbReference>
<dbReference type="InterPro" id="IPR001242">
    <property type="entry name" value="Condensation_dom"/>
</dbReference>
<dbReference type="PROSITE" id="PS50075">
    <property type="entry name" value="CARRIER"/>
    <property type="match status" value="3"/>
</dbReference>
<protein>
    <submittedName>
        <fullName evidence="5">Non-ribosomal peptide synthetase</fullName>
    </submittedName>
</protein>
<evidence type="ECO:0000256" key="3">
    <source>
        <dbReference type="ARBA" id="ARBA00022553"/>
    </source>
</evidence>
<reference evidence="6" key="1">
    <citation type="journal article" date="2019" name="Int. J. Syst. Evol. Microbiol.">
        <title>The Global Catalogue of Microorganisms (GCM) 10K type strain sequencing project: providing services to taxonomists for standard genome sequencing and annotation.</title>
        <authorList>
            <consortium name="The Broad Institute Genomics Platform"/>
            <consortium name="The Broad Institute Genome Sequencing Center for Infectious Disease"/>
            <person name="Wu L."/>
            <person name="Ma J."/>
        </authorList>
    </citation>
    <scope>NUCLEOTIDE SEQUENCE [LARGE SCALE GENOMIC DNA]</scope>
    <source>
        <strain evidence="6">CGMCC 4.7329</strain>
    </source>
</reference>
<organism evidence="5 6">
    <name type="scientific">Nocardia rhizosphaerihabitans</name>
    <dbReference type="NCBI Taxonomy" id="1691570"/>
    <lineage>
        <taxon>Bacteria</taxon>
        <taxon>Bacillati</taxon>
        <taxon>Actinomycetota</taxon>
        <taxon>Actinomycetes</taxon>
        <taxon>Mycobacteriales</taxon>
        <taxon>Nocardiaceae</taxon>
        <taxon>Nocardia</taxon>
    </lineage>
</organism>
<dbReference type="Gene3D" id="2.30.38.10">
    <property type="entry name" value="Luciferase, Domain 3"/>
    <property type="match status" value="3"/>
</dbReference>
<dbReference type="CDD" id="cd19540">
    <property type="entry name" value="LCL_NRPS-like"/>
    <property type="match status" value="2"/>
</dbReference>
<dbReference type="InterPro" id="IPR000873">
    <property type="entry name" value="AMP-dep_synth/lig_dom"/>
</dbReference>
<dbReference type="Gene3D" id="3.30.300.30">
    <property type="match status" value="3"/>
</dbReference>
<feature type="domain" description="Carrier" evidence="4">
    <location>
        <begin position="971"/>
        <end position="1046"/>
    </location>
</feature>
<dbReference type="InterPro" id="IPR036736">
    <property type="entry name" value="ACP-like_sf"/>
</dbReference>
<keyword evidence="6" id="KW-1185">Reference proteome</keyword>
<dbReference type="CDD" id="cd05930">
    <property type="entry name" value="A_NRPS"/>
    <property type="match status" value="2"/>
</dbReference>
<evidence type="ECO:0000259" key="4">
    <source>
        <dbReference type="PROSITE" id="PS50075"/>
    </source>
</evidence>
<name>A0ABQ2KR41_9NOCA</name>
<dbReference type="Gene3D" id="3.40.50.1820">
    <property type="entry name" value="alpha/beta hydrolase"/>
    <property type="match status" value="1"/>
</dbReference>
<evidence type="ECO:0000313" key="6">
    <source>
        <dbReference type="Proteomes" id="UP000658127"/>
    </source>
</evidence>
<comment type="cofactor">
    <cofactor evidence="1">
        <name>pantetheine 4'-phosphate</name>
        <dbReference type="ChEBI" id="CHEBI:47942"/>
    </cofactor>
</comment>
<evidence type="ECO:0000256" key="1">
    <source>
        <dbReference type="ARBA" id="ARBA00001957"/>
    </source>
</evidence>
<dbReference type="Pfam" id="PF00501">
    <property type="entry name" value="AMP-binding"/>
    <property type="match status" value="3"/>
</dbReference>
<dbReference type="RefSeq" id="WP_189032074.1">
    <property type="nucleotide sequence ID" value="NZ_BMNE01000005.1"/>
</dbReference>